<sequence length="75" mass="8708">MRCEIFRIKYRGLSDLNYLLNRNDYEAEMWNEMKYFDENLIFQSILCIAVSVTANITSTDQVRSLDGCGSLSISQ</sequence>
<dbReference type="EMBL" id="JYDH01000638">
    <property type="protein sequence ID" value="KRY25981.1"/>
    <property type="molecule type" value="Genomic_DNA"/>
</dbReference>
<organism evidence="1 2">
    <name type="scientific">Trichinella spiralis</name>
    <name type="common">Trichina worm</name>
    <dbReference type="NCBI Taxonomy" id="6334"/>
    <lineage>
        <taxon>Eukaryota</taxon>
        <taxon>Metazoa</taxon>
        <taxon>Ecdysozoa</taxon>
        <taxon>Nematoda</taxon>
        <taxon>Enoplea</taxon>
        <taxon>Dorylaimia</taxon>
        <taxon>Trichinellida</taxon>
        <taxon>Trichinellidae</taxon>
        <taxon>Trichinella</taxon>
    </lineage>
</organism>
<dbReference type="Proteomes" id="UP000054776">
    <property type="component" value="Unassembled WGS sequence"/>
</dbReference>
<feature type="non-terminal residue" evidence="1">
    <location>
        <position position="75"/>
    </location>
</feature>
<gene>
    <name evidence="1" type="ORF">T01_15285</name>
</gene>
<protein>
    <submittedName>
        <fullName evidence="1">Uncharacterized protein</fullName>
    </submittedName>
</protein>
<keyword evidence="2" id="KW-1185">Reference proteome</keyword>
<comment type="caution">
    <text evidence="1">The sequence shown here is derived from an EMBL/GenBank/DDBJ whole genome shotgun (WGS) entry which is preliminary data.</text>
</comment>
<name>A0A0V1AMW6_TRISP</name>
<dbReference type="InParanoid" id="A0A0V1AMW6"/>
<evidence type="ECO:0000313" key="2">
    <source>
        <dbReference type="Proteomes" id="UP000054776"/>
    </source>
</evidence>
<evidence type="ECO:0000313" key="1">
    <source>
        <dbReference type="EMBL" id="KRY25981.1"/>
    </source>
</evidence>
<reference evidence="1 2" key="1">
    <citation type="submission" date="2015-01" db="EMBL/GenBank/DDBJ databases">
        <title>Evolution of Trichinella species and genotypes.</title>
        <authorList>
            <person name="Korhonen P.K."/>
            <person name="Edoardo P."/>
            <person name="Giuseppe L.R."/>
            <person name="Gasser R.B."/>
        </authorList>
    </citation>
    <scope>NUCLEOTIDE SEQUENCE [LARGE SCALE GENOMIC DNA]</scope>
    <source>
        <strain evidence="1">ISS3</strain>
    </source>
</reference>
<accession>A0A0V1AMW6</accession>
<proteinExistence type="predicted"/>
<dbReference type="AlphaFoldDB" id="A0A0V1AMW6"/>